<proteinExistence type="predicted"/>
<dbReference type="Proteomes" id="UP000650628">
    <property type="component" value="Unassembled WGS sequence"/>
</dbReference>
<dbReference type="AlphaFoldDB" id="A0A8J3TQ25"/>
<dbReference type="EMBL" id="BOOO01000017">
    <property type="protein sequence ID" value="GII30114.1"/>
    <property type="molecule type" value="Genomic_DNA"/>
</dbReference>
<sequence>MDPAEAVSGADAGVASAGAAEPAITDAVRVKMENARCKRTCPPGPYFSVEGDTCAEIFQGK</sequence>
<comment type="caution">
    <text evidence="1">The sequence shown here is derived from an EMBL/GenBank/DDBJ whole genome shotgun (WGS) entry which is preliminary data.</text>
</comment>
<name>A0A8J3TQ25_9ACTN</name>
<gene>
    <name evidence="1" type="ORF">Pmi06nite_35560</name>
</gene>
<protein>
    <submittedName>
        <fullName evidence="1">Uncharacterized protein</fullName>
    </submittedName>
</protein>
<evidence type="ECO:0000313" key="2">
    <source>
        <dbReference type="Proteomes" id="UP000650628"/>
    </source>
</evidence>
<keyword evidence="2" id="KW-1185">Reference proteome</keyword>
<evidence type="ECO:0000313" key="1">
    <source>
        <dbReference type="EMBL" id="GII30114.1"/>
    </source>
</evidence>
<reference evidence="1 2" key="1">
    <citation type="submission" date="2021-01" db="EMBL/GenBank/DDBJ databases">
        <title>Whole genome shotgun sequence of Planotetraspora mira NBRC 15435.</title>
        <authorList>
            <person name="Komaki H."/>
            <person name="Tamura T."/>
        </authorList>
    </citation>
    <scope>NUCLEOTIDE SEQUENCE [LARGE SCALE GENOMIC DNA]</scope>
    <source>
        <strain evidence="1 2">NBRC 15435</strain>
    </source>
</reference>
<organism evidence="1 2">
    <name type="scientific">Planotetraspora mira</name>
    <dbReference type="NCBI Taxonomy" id="58121"/>
    <lineage>
        <taxon>Bacteria</taxon>
        <taxon>Bacillati</taxon>
        <taxon>Actinomycetota</taxon>
        <taxon>Actinomycetes</taxon>
        <taxon>Streptosporangiales</taxon>
        <taxon>Streptosporangiaceae</taxon>
        <taxon>Planotetraspora</taxon>
    </lineage>
</organism>
<accession>A0A8J3TQ25</accession>